<comment type="caution">
    <text evidence="8">Lacks conserved residue(s) required for the propagation of feature annotation.</text>
</comment>
<evidence type="ECO:0000313" key="13">
    <source>
        <dbReference type="Proteomes" id="UP001151088"/>
    </source>
</evidence>
<dbReference type="PROSITE" id="PS51709">
    <property type="entry name" value="G_TRME"/>
    <property type="match status" value="1"/>
</dbReference>
<comment type="caution">
    <text evidence="12">The sequence shown here is derived from an EMBL/GenBank/DDBJ whole genome shotgun (WGS) entry which is preliminary data.</text>
</comment>
<feature type="binding site" evidence="8">
    <location>
        <position position="43"/>
    </location>
    <ligand>
        <name>(6S)-5-formyl-5,6,7,8-tetrahydrofolate</name>
        <dbReference type="ChEBI" id="CHEBI:57457"/>
    </ligand>
</feature>
<dbReference type="InterPro" id="IPR027368">
    <property type="entry name" value="MnmE_dom2"/>
</dbReference>
<dbReference type="NCBIfam" id="TIGR00231">
    <property type="entry name" value="small_GTP"/>
    <property type="match status" value="1"/>
</dbReference>
<dbReference type="InterPro" id="IPR004520">
    <property type="entry name" value="GTPase_MnmE"/>
</dbReference>
<sequence length="467" mass="49001">MKDARRVNEDGPSGRTADGRATSGSTIAAVSSGSGTAAVAVIRVSGPQAGAAVTALAGRLPEPRRATLATLRHPASGAEIDRALVLWLPGPRSATGEDMAEFQVHGGRAVVAAALDALIAVPGIVPAERGEFTRRAFLNGRMDLAEAEGLADLLSAETEAQRRLAFAHAFGHLGEQVARWRERLIRAMALIEAGIDFADEDDVPAEARALARPEAEQLRAELEAALKDRRGALLRDGATIAIAGRVNAGKSSLINALAARDIAIVSDEPGTTRDVLEVALDLGGHKATLIDTAGLRTAEGAVEAEGIRRARARIEGADLVLWVHDVAAEPPPQTRPDIDSQAELWLLANKVDAGAAAFVRPDWATRDFAISAREGEGLDTLTSALAEAVAARAGGGEHPALIRERHRANAQDAAGHLSVALAGWDKLSDELLAEELRLAGRALGRITGAIDIEDLLDVVFREFCVGK</sequence>
<dbReference type="RefSeq" id="WP_258732180.1">
    <property type="nucleotide sequence ID" value="NZ_JANTHZ010000002.1"/>
</dbReference>
<dbReference type="Pfam" id="PF10396">
    <property type="entry name" value="TrmE_N"/>
    <property type="match status" value="1"/>
</dbReference>
<comment type="subcellular location">
    <subcellularLocation>
        <location evidence="8">Cytoplasm</location>
    </subcellularLocation>
</comment>
<dbReference type="InterPro" id="IPR027266">
    <property type="entry name" value="TrmE/GcvT-like"/>
</dbReference>
<dbReference type="CDD" id="cd14858">
    <property type="entry name" value="TrmE_N"/>
    <property type="match status" value="1"/>
</dbReference>
<dbReference type="EMBL" id="JANTHZ010000002">
    <property type="protein sequence ID" value="MCS0495135.1"/>
    <property type="molecule type" value="Genomic_DNA"/>
</dbReference>
<dbReference type="Gene3D" id="3.40.50.300">
    <property type="entry name" value="P-loop containing nucleotide triphosphate hydrolases"/>
    <property type="match status" value="1"/>
</dbReference>
<dbReference type="NCBIfam" id="TIGR00450">
    <property type="entry name" value="mnmE_trmE_thdF"/>
    <property type="match status" value="1"/>
</dbReference>
<dbReference type="EC" id="3.6.-.-" evidence="8"/>
<comment type="cofactor">
    <cofactor evidence="8">
        <name>K(+)</name>
        <dbReference type="ChEBI" id="CHEBI:29103"/>
    </cofactor>
    <text evidence="8">Binds 1 potassium ion per subunit.</text>
</comment>
<evidence type="ECO:0000256" key="10">
    <source>
        <dbReference type="SAM" id="MobiDB-lite"/>
    </source>
</evidence>
<feature type="binding site" evidence="8">
    <location>
        <begin position="291"/>
        <end position="294"/>
    </location>
    <ligand>
        <name>GTP</name>
        <dbReference type="ChEBI" id="CHEBI:37565"/>
    </ligand>
</feature>
<proteinExistence type="inferred from homology"/>
<dbReference type="GO" id="GO:0005525">
    <property type="term" value="F:GTP binding"/>
    <property type="evidence" value="ECO:0007669"/>
    <property type="project" value="UniProtKB-UniRule"/>
</dbReference>
<keyword evidence="8" id="KW-0479">Metal-binding</keyword>
<evidence type="ECO:0000313" key="12">
    <source>
        <dbReference type="EMBL" id="MCS0495135.1"/>
    </source>
</evidence>
<keyword evidence="8" id="KW-0963">Cytoplasm</keyword>
<evidence type="ECO:0000256" key="9">
    <source>
        <dbReference type="RuleBase" id="RU003313"/>
    </source>
</evidence>
<evidence type="ECO:0000256" key="1">
    <source>
        <dbReference type="ARBA" id="ARBA00011043"/>
    </source>
</evidence>
<organism evidence="12 13">
    <name type="scientific">Ancylobacter mangrovi</name>
    <dbReference type="NCBI Taxonomy" id="2972472"/>
    <lineage>
        <taxon>Bacteria</taxon>
        <taxon>Pseudomonadati</taxon>
        <taxon>Pseudomonadota</taxon>
        <taxon>Alphaproteobacteria</taxon>
        <taxon>Hyphomicrobiales</taxon>
        <taxon>Xanthobacteraceae</taxon>
        <taxon>Ancylobacter</taxon>
    </lineage>
</organism>
<evidence type="ECO:0000256" key="5">
    <source>
        <dbReference type="ARBA" id="ARBA00022842"/>
    </source>
</evidence>
<dbReference type="GO" id="GO:0002098">
    <property type="term" value="P:tRNA wobble uridine modification"/>
    <property type="evidence" value="ECO:0007669"/>
    <property type="project" value="TreeGrafter"/>
</dbReference>
<feature type="region of interest" description="Disordered" evidence="10">
    <location>
        <begin position="1"/>
        <end position="28"/>
    </location>
</feature>
<keyword evidence="7 8" id="KW-0342">GTP-binding</keyword>
<dbReference type="Gene3D" id="3.30.1360.120">
    <property type="entry name" value="Probable tRNA modification gtpase trme, domain 1"/>
    <property type="match status" value="1"/>
</dbReference>
<dbReference type="AlphaFoldDB" id="A0A9X2PFN0"/>
<comment type="similarity">
    <text evidence="1 8 9">Belongs to the TRAFAC class TrmE-Era-EngA-EngB-Septin-like GTPase superfamily. TrmE GTPase family.</text>
</comment>
<dbReference type="InterPro" id="IPR006073">
    <property type="entry name" value="GTP-bd"/>
</dbReference>
<dbReference type="GO" id="GO:0046872">
    <property type="term" value="F:metal ion binding"/>
    <property type="evidence" value="ECO:0007669"/>
    <property type="project" value="UniProtKB-KW"/>
</dbReference>
<comment type="subunit">
    <text evidence="8">Homodimer. Heterotetramer of two MnmE and two MnmG subunits.</text>
</comment>
<feature type="binding site" evidence="8">
    <location>
        <begin position="266"/>
        <end position="272"/>
    </location>
    <ligand>
        <name>GTP</name>
        <dbReference type="ChEBI" id="CHEBI:37565"/>
    </ligand>
</feature>
<evidence type="ECO:0000256" key="8">
    <source>
        <dbReference type="HAMAP-Rule" id="MF_00379"/>
    </source>
</evidence>
<feature type="binding site" evidence="8">
    <location>
        <position position="467"/>
    </location>
    <ligand>
        <name>(6S)-5-formyl-5,6,7,8-tetrahydrofolate</name>
        <dbReference type="ChEBI" id="CHEBI:57457"/>
    </ligand>
</feature>
<keyword evidence="3 8" id="KW-0547">Nucleotide-binding</keyword>
<dbReference type="CDD" id="cd04164">
    <property type="entry name" value="trmE"/>
    <property type="match status" value="1"/>
</dbReference>
<dbReference type="FunFam" id="3.30.1360.120:FF:000007">
    <property type="entry name" value="tRNA modification GTPase GTPBP3, mitochondrial"/>
    <property type="match status" value="1"/>
</dbReference>
<evidence type="ECO:0000256" key="4">
    <source>
        <dbReference type="ARBA" id="ARBA00022801"/>
    </source>
</evidence>
<keyword evidence="2 8" id="KW-0819">tRNA processing</keyword>
<evidence type="ECO:0000256" key="2">
    <source>
        <dbReference type="ARBA" id="ARBA00022694"/>
    </source>
</evidence>
<comment type="function">
    <text evidence="8">Exhibits a very high intrinsic GTPase hydrolysis rate. Involved in the addition of a carboxymethylaminomethyl (cmnm) group at the wobble position (U34) of certain tRNAs, forming tRNA-cmnm(5)s(2)U34.</text>
</comment>
<dbReference type="HAMAP" id="MF_00379">
    <property type="entry name" value="GTPase_MnmE"/>
    <property type="match status" value="1"/>
</dbReference>
<gene>
    <name evidence="8 12" type="primary">mnmE</name>
    <name evidence="8" type="synonym">trmE</name>
    <name evidence="12" type="ORF">NVS89_08495</name>
</gene>
<evidence type="ECO:0000256" key="7">
    <source>
        <dbReference type="ARBA" id="ARBA00023134"/>
    </source>
</evidence>
<dbReference type="InterPro" id="IPR031168">
    <property type="entry name" value="G_TrmE"/>
</dbReference>
<dbReference type="Pfam" id="PF01926">
    <property type="entry name" value="MMR_HSR1"/>
    <property type="match status" value="1"/>
</dbReference>
<keyword evidence="13" id="KW-1185">Reference proteome</keyword>
<feature type="binding site" evidence="8">
    <location>
        <position position="251"/>
    </location>
    <ligand>
        <name>Mg(2+)</name>
        <dbReference type="ChEBI" id="CHEBI:18420"/>
    </ligand>
</feature>
<keyword evidence="5 8" id="KW-0460">Magnesium</keyword>
<dbReference type="GO" id="GO:0030488">
    <property type="term" value="P:tRNA methylation"/>
    <property type="evidence" value="ECO:0007669"/>
    <property type="project" value="TreeGrafter"/>
</dbReference>
<keyword evidence="6 8" id="KW-0630">Potassium</keyword>
<dbReference type="InterPro" id="IPR005225">
    <property type="entry name" value="Small_GTP-bd"/>
</dbReference>
<evidence type="ECO:0000256" key="6">
    <source>
        <dbReference type="ARBA" id="ARBA00022958"/>
    </source>
</evidence>
<feature type="binding site" evidence="8">
    <location>
        <begin position="247"/>
        <end position="252"/>
    </location>
    <ligand>
        <name>GTP</name>
        <dbReference type="ChEBI" id="CHEBI:37565"/>
    </ligand>
</feature>
<feature type="binding site" evidence="8">
    <location>
        <position position="141"/>
    </location>
    <ligand>
        <name>(6S)-5-formyl-5,6,7,8-tetrahydrofolate</name>
        <dbReference type="ChEBI" id="CHEBI:57457"/>
    </ligand>
</feature>
<dbReference type="Proteomes" id="UP001151088">
    <property type="component" value="Unassembled WGS sequence"/>
</dbReference>
<feature type="binding site" evidence="8">
    <location>
        <position position="272"/>
    </location>
    <ligand>
        <name>Mg(2+)</name>
        <dbReference type="ChEBI" id="CHEBI:18420"/>
    </ligand>
</feature>
<dbReference type="PANTHER" id="PTHR42714">
    <property type="entry name" value="TRNA MODIFICATION GTPASE GTPBP3"/>
    <property type="match status" value="1"/>
</dbReference>
<dbReference type="InterPro" id="IPR018948">
    <property type="entry name" value="GTP-bd_TrmE_N"/>
</dbReference>
<dbReference type="InterPro" id="IPR025867">
    <property type="entry name" value="MnmE_helical"/>
</dbReference>
<feature type="binding site" evidence="8">
    <location>
        <position position="101"/>
    </location>
    <ligand>
        <name>(6S)-5-formyl-5,6,7,8-tetrahydrofolate</name>
        <dbReference type="ChEBI" id="CHEBI:57457"/>
    </ligand>
</feature>
<feature type="domain" description="TrmE-type G" evidence="11">
    <location>
        <begin position="237"/>
        <end position="390"/>
    </location>
</feature>
<reference evidence="12" key="1">
    <citation type="submission" date="2022-08" db="EMBL/GenBank/DDBJ databases">
        <authorList>
            <person name="Li F."/>
        </authorList>
    </citation>
    <scope>NUCLEOTIDE SEQUENCE</scope>
    <source>
        <strain evidence="12">MQZ15Z-1</strain>
    </source>
</reference>
<dbReference type="NCBIfam" id="NF003661">
    <property type="entry name" value="PRK05291.1-3"/>
    <property type="match status" value="1"/>
</dbReference>
<protein>
    <recommendedName>
        <fullName evidence="8">tRNA modification GTPase MnmE</fullName>
        <ecNumber evidence="8">3.6.-.-</ecNumber>
    </recommendedName>
</protein>
<evidence type="ECO:0000259" key="11">
    <source>
        <dbReference type="PROSITE" id="PS51709"/>
    </source>
</evidence>
<feature type="binding site" evidence="8">
    <location>
        <begin position="371"/>
        <end position="373"/>
    </location>
    <ligand>
        <name>GTP</name>
        <dbReference type="ChEBI" id="CHEBI:37565"/>
    </ligand>
</feature>
<dbReference type="PANTHER" id="PTHR42714:SF2">
    <property type="entry name" value="TRNA MODIFICATION GTPASE GTPBP3, MITOCHONDRIAL"/>
    <property type="match status" value="1"/>
</dbReference>
<dbReference type="Gene3D" id="1.20.120.430">
    <property type="entry name" value="tRNA modification GTPase MnmE domain 2"/>
    <property type="match status" value="1"/>
</dbReference>
<evidence type="ECO:0000256" key="3">
    <source>
        <dbReference type="ARBA" id="ARBA00022741"/>
    </source>
</evidence>
<dbReference type="GO" id="GO:0005737">
    <property type="term" value="C:cytoplasm"/>
    <property type="evidence" value="ECO:0007669"/>
    <property type="project" value="UniProtKB-SubCell"/>
</dbReference>
<accession>A0A9X2PFN0</accession>
<dbReference type="InterPro" id="IPR027417">
    <property type="entry name" value="P-loop_NTPase"/>
</dbReference>
<dbReference type="SUPFAM" id="SSF52540">
    <property type="entry name" value="P-loop containing nucleoside triphosphate hydrolases"/>
    <property type="match status" value="1"/>
</dbReference>
<name>A0A9X2PFN0_9HYPH</name>
<dbReference type="GO" id="GO:0003924">
    <property type="term" value="F:GTPase activity"/>
    <property type="evidence" value="ECO:0007669"/>
    <property type="project" value="UniProtKB-UniRule"/>
</dbReference>
<keyword evidence="4 8" id="KW-0378">Hydrolase</keyword>
<dbReference type="Pfam" id="PF12631">
    <property type="entry name" value="MnmE_helical"/>
    <property type="match status" value="1"/>
</dbReference>